<dbReference type="Gene3D" id="3.10.450.10">
    <property type="match status" value="1"/>
</dbReference>
<accession>A0A392NIQ0</accession>
<reference evidence="3 4" key="1">
    <citation type="journal article" date="2018" name="Front. Plant Sci.">
        <title>Red Clover (Trifolium pratense) and Zigzag Clover (T. medium) - A Picture of Genomic Similarities and Differences.</title>
        <authorList>
            <person name="Dluhosova J."/>
            <person name="Istvanek J."/>
            <person name="Nedelnik J."/>
            <person name="Repkova J."/>
        </authorList>
    </citation>
    <scope>NUCLEOTIDE SEQUENCE [LARGE SCALE GENOMIC DNA]</scope>
    <source>
        <strain evidence="4">cv. 10/8</strain>
        <tissue evidence="3">Leaf</tissue>
    </source>
</reference>
<evidence type="ECO:0000259" key="2">
    <source>
        <dbReference type="Pfam" id="PF00031"/>
    </source>
</evidence>
<organism evidence="3 4">
    <name type="scientific">Trifolium medium</name>
    <dbReference type="NCBI Taxonomy" id="97028"/>
    <lineage>
        <taxon>Eukaryota</taxon>
        <taxon>Viridiplantae</taxon>
        <taxon>Streptophyta</taxon>
        <taxon>Embryophyta</taxon>
        <taxon>Tracheophyta</taxon>
        <taxon>Spermatophyta</taxon>
        <taxon>Magnoliopsida</taxon>
        <taxon>eudicotyledons</taxon>
        <taxon>Gunneridae</taxon>
        <taxon>Pentapetalae</taxon>
        <taxon>rosids</taxon>
        <taxon>fabids</taxon>
        <taxon>Fabales</taxon>
        <taxon>Fabaceae</taxon>
        <taxon>Papilionoideae</taxon>
        <taxon>50 kb inversion clade</taxon>
        <taxon>NPAAA clade</taxon>
        <taxon>Hologalegina</taxon>
        <taxon>IRL clade</taxon>
        <taxon>Trifolieae</taxon>
        <taxon>Trifolium</taxon>
    </lineage>
</organism>
<dbReference type="GO" id="GO:0004869">
    <property type="term" value="F:cysteine-type endopeptidase inhibitor activity"/>
    <property type="evidence" value="ECO:0007669"/>
    <property type="project" value="InterPro"/>
</dbReference>
<sequence length="184" mass="21000">TLEAIQPPPSKPQETELEPISKSESESEDESETKPKPIELDWDWESKSLEYLKDKYENDPLPRSFMCPRFPFDAIDFPQLANVRGHNYPQPIDITDDDDVRTRLTLLSKLALDKYNAKKKKGPKYDFDDLVKATSQHVPLGTYYITFNAKPKHAPSNRPATTFQAHVRHKISGGIVVKSCSIKN</sequence>
<protein>
    <recommendedName>
        <fullName evidence="2">Cystatin domain-containing protein</fullName>
    </recommendedName>
</protein>
<evidence type="ECO:0000313" key="4">
    <source>
        <dbReference type="Proteomes" id="UP000265520"/>
    </source>
</evidence>
<dbReference type="PANTHER" id="PTHR31228:SF22">
    <property type="entry name" value="CYSTATIN_MONELLIN SUPERFAMILY PROTEIN"/>
    <property type="match status" value="1"/>
</dbReference>
<name>A0A392NIQ0_9FABA</name>
<keyword evidence="4" id="KW-1185">Reference proteome</keyword>
<comment type="caution">
    <text evidence="3">The sequence shown here is derived from an EMBL/GenBank/DDBJ whole genome shotgun (WGS) entry which is preliminary data.</text>
</comment>
<dbReference type="InterPro" id="IPR000010">
    <property type="entry name" value="Cystatin_dom"/>
</dbReference>
<dbReference type="Proteomes" id="UP000265520">
    <property type="component" value="Unassembled WGS sequence"/>
</dbReference>
<dbReference type="EMBL" id="LXQA010039782">
    <property type="protein sequence ID" value="MCH99243.1"/>
    <property type="molecule type" value="Genomic_DNA"/>
</dbReference>
<evidence type="ECO:0000313" key="3">
    <source>
        <dbReference type="EMBL" id="MCH99243.1"/>
    </source>
</evidence>
<dbReference type="AlphaFoldDB" id="A0A392NIQ0"/>
<evidence type="ECO:0000256" key="1">
    <source>
        <dbReference type="SAM" id="MobiDB-lite"/>
    </source>
</evidence>
<dbReference type="Pfam" id="PF00031">
    <property type="entry name" value="Cystatin"/>
    <property type="match status" value="1"/>
</dbReference>
<feature type="region of interest" description="Disordered" evidence="1">
    <location>
        <begin position="1"/>
        <end position="39"/>
    </location>
</feature>
<feature type="non-terminal residue" evidence="3">
    <location>
        <position position="1"/>
    </location>
</feature>
<proteinExistence type="predicted"/>
<feature type="compositionally biased region" description="Pro residues" evidence="1">
    <location>
        <begin position="1"/>
        <end position="11"/>
    </location>
</feature>
<dbReference type="PANTHER" id="PTHR31228">
    <property type="entry name" value="CYSTATIN/MONELLIN SUPERFAMILY PROTEIN"/>
    <property type="match status" value="1"/>
</dbReference>
<feature type="domain" description="Cystatin" evidence="2">
    <location>
        <begin position="109"/>
        <end position="155"/>
    </location>
</feature>